<dbReference type="NCBIfam" id="TIGR00360">
    <property type="entry name" value="ComEC_N-term"/>
    <property type="match status" value="1"/>
</dbReference>
<comment type="subcellular location">
    <subcellularLocation>
        <location evidence="1">Cell membrane</location>
        <topology evidence="1">Multi-pass membrane protein</topology>
    </subcellularLocation>
</comment>
<feature type="transmembrane region" description="Helical" evidence="6">
    <location>
        <begin position="467"/>
        <end position="484"/>
    </location>
</feature>
<dbReference type="InterPro" id="IPR004477">
    <property type="entry name" value="ComEC_N"/>
</dbReference>
<dbReference type="Proteomes" id="UP000295685">
    <property type="component" value="Unassembled WGS sequence"/>
</dbReference>
<dbReference type="PANTHER" id="PTHR30619">
    <property type="entry name" value="DNA INTERNALIZATION/COMPETENCE PROTEIN COMEC/REC2"/>
    <property type="match status" value="1"/>
</dbReference>
<gene>
    <name evidence="9" type="ORF">CCUG60883_01239</name>
    <name evidence="8" type="ORF">CCUG60885_04089</name>
</gene>
<dbReference type="InterPro" id="IPR052159">
    <property type="entry name" value="Competence_DNA_uptake"/>
</dbReference>
<evidence type="ECO:0000256" key="3">
    <source>
        <dbReference type="ARBA" id="ARBA00022692"/>
    </source>
</evidence>
<protein>
    <submittedName>
        <fullName evidence="8">Competence protein</fullName>
    </submittedName>
</protein>
<dbReference type="PANTHER" id="PTHR30619:SF7">
    <property type="entry name" value="BETA-LACTAMASE DOMAIN PROTEIN"/>
    <property type="match status" value="1"/>
</dbReference>
<evidence type="ECO:0000256" key="2">
    <source>
        <dbReference type="ARBA" id="ARBA00022475"/>
    </source>
</evidence>
<organism evidence="8 11">
    <name type="scientific">Mycobacteroides salmoniphilum</name>
    <dbReference type="NCBI Taxonomy" id="404941"/>
    <lineage>
        <taxon>Bacteria</taxon>
        <taxon>Bacillati</taxon>
        <taxon>Actinomycetota</taxon>
        <taxon>Actinomycetes</taxon>
        <taxon>Mycobacteriales</taxon>
        <taxon>Mycobacteriaceae</taxon>
        <taxon>Mycobacteroides</taxon>
    </lineage>
</organism>
<keyword evidence="10" id="KW-1185">Reference proteome</keyword>
<feature type="transmembrane region" description="Helical" evidence="6">
    <location>
        <begin position="273"/>
        <end position="289"/>
    </location>
</feature>
<evidence type="ECO:0000313" key="11">
    <source>
        <dbReference type="Proteomes" id="UP000295685"/>
    </source>
</evidence>
<feature type="transmembrane region" description="Helical" evidence="6">
    <location>
        <begin position="26"/>
        <end position="53"/>
    </location>
</feature>
<feature type="domain" description="ComEC/Rec2-related protein" evidence="7">
    <location>
        <begin position="223"/>
        <end position="486"/>
    </location>
</feature>
<feature type="transmembrane region" description="Helical" evidence="6">
    <location>
        <begin position="405"/>
        <end position="436"/>
    </location>
</feature>
<feature type="transmembrane region" description="Helical" evidence="6">
    <location>
        <begin position="372"/>
        <end position="393"/>
    </location>
</feature>
<reference evidence="10 11" key="1">
    <citation type="journal article" date="2019" name="Sci. Rep.">
        <title>Extended insight into the Mycobacterium chelonae-abscessus complex through whole genome sequencing of Mycobacterium salmoniphilum outbreak and Mycobacterium salmoniphilum-like strains.</title>
        <authorList>
            <person name="Behra P.R.K."/>
            <person name="Das S."/>
            <person name="Pettersson B.M.F."/>
            <person name="Shirreff L."/>
            <person name="DuCote T."/>
            <person name="Jacobsson K.G."/>
            <person name="Ennis D.G."/>
            <person name="Kirsebom L.A."/>
        </authorList>
    </citation>
    <scope>NUCLEOTIDE SEQUENCE [LARGE SCALE GENOMIC DNA]</scope>
    <source>
        <strain evidence="9 10">CCUG 60883</strain>
        <strain evidence="8 11">CCUG 60885</strain>
    </source>
</reference>
<keyword evidence="2" id="KW-1003">Cell membrane</keyword>
<feature type="transmembrane region" description="Helical" evidence="6">
    <location>
        <begin position="247"/>
        <end position="266"/>
    </location>
</feature>
<dbReference type="GO" id="GO:0005886">
    <property type="term" value="C:plasma membrane"/>
    <property type="evidence" value="ECO:0007669"/>
    <property type="project" value="UniProtKB-SubCell"/>
</dbReference>
<evidence type="ECO:0000256" key="1">
    <source>
        <dbReference type="ARBA" id="ARBA00004651"/>
    </source>
</evidence>
<proteinExistence type="predicted"/>
<evidence type="ECO:0000256" key="5">
    <source>
        <dbReference type="ARBA" id="ARBA00023136"/>
    </source>
</evidence>
<dbReference type="RefSeq" id="WP_414811752.1">
    <property type="nucleotide sequence ID" value="NZ_PECK01000008.1"/>
</dbReference>
<keyword evidence="4 6" id="KW-1133">Transmembrane helix</keyword>
<feature type="transmembrane region" description="Helical" evidence="6">
    <location>
        <begin position="295"/>
        <end position="312"/>
    </location>
</feature>
<evidence type="ECO:0000313" key="8">
    <source>
        <dbReference type="EMBL" id="TDZ91976.1"/>
    </source>
</evidence>
<evidence type="ECO:0000259" key="7">
    <source>
        <dbReference type="Pfam" id="PF03772"/>
    </source>
</evidence>
<feature type="transmembrane region" description="Helical" evidence="6">
    <location>
        <begin position="65"/>
        <end position="86"/>
    </location>
</feature>
<sequence>MTHVDFVNADRADEPLLDLRLVPPALAAWAATATGILWPIGYFLAAVLTLGALAVQLSRRRLNKAFATAALVVLIAGVGFSVAAAMRRDGVQSHPLRSRVGHVVAVQLRVTDDPRSITGGRAMVCADLVAMGDPAQPSVGSVVVFGSSSLLGAVAVGDTVQLRAVVTRSARHDLTAVTLAAVGEPTVLGHSRIHGAANGIRDRFVEVARGALPADQAALLPALVLGDTSSLDEGTVAMFRTSGLTHLMAVSGANVSIVCGAVLLLGRLIGLRASVMLAGLVLVGFVVLVRPSPSVLRAAVMGAIGLLGVVTARRKQAVPALAATILVLLAISPGLAVDIGFALSVVATAALVVVAPRWSVRLTARGWPKPLADALCIAVAAQVVTAPLIAAISGTVSVASVAANMVAGVVIAPITILGTAAAGLAAISPLTAGLLVRFCGPELWWLLHVADYAAAGGSTAVSVPSGAIGFLTVAVVLGLSVWLWRRWWFRGVIWFAALCVLALVISARLVS</sequence>
<dbReference type="EMBL" id="PECM01000005">
    <property type="protein sequence ID" value="TEA07207.1"/>
    <property type="molecule type" value="Genomic_DNA"/>
</dbReference>
<dbReference type="EMBL" id="PECK01000008">
    <property type="protein sequence ID" value="TDZ91976.1"/>
    <property type="molecule type" value="Genomic_DNA"/>
</dbReference>
<evidence type="ECO:0000256" key="4">
    <source>
        <dbReference type="ARBA" id="ARBA00022989"/>
    </source>
</evidence>
<name>A0A4R8SBL9_9MYCO</name>
<keyword evidence="5 6" id="KW-0472">Membrane</keyword>
<dbReference type="AlphaFoldDB" id="A0A4R8SBL9"/>
<dbReference type="Pfam" id="PF03772">
    <property type="entry name" value="Competence"/>
    <property type="match status" value="1"/>
</dbReference>
<keyword evidence="3 6" id="KW-0812">Transmembrane</keyword>
<dbReference type="Proteomes" id="UP000294844">
    <property type="component" value="Unassembled WGS sequence"/>
</dbReference>
<comment type="caution">
    <text evidence="8">The sequence shown here is derived from an EMBL/GenBank/DDBJ whole genome shotgun (WGS) entry which is preliminary data.</text>
</comment>
<evidence type="ECO:0000313" key="9">
    <source>
        <dbReference type="EMBL" id="TEA07207.1"/>
    </source>
</evidence>
<accession>A0A4R8SBL9</accession>
<feature type="transmembrane region" description="Helical" evidence="6">
    <location>
        <begin position="491"/>
        <end position="510"/>
    </location>
</feature>
<evidence type="ECO:0000256" key="6">
    <source>
        <dbReference type="SAM" id="Phobius"/>
    </source>
</evidence>
<evidence type="ECO:0000313" key="10">
    <source>
        <dbReference type="Proteomes" id="UP000294844"/>
    </source>
</evidence>